<comment type="cofactor">
    <cofactor evidence="5">
        <name>Mg(2+)</name>
        <dbReference type="ChEBI" id="CHEBI:18420"/>
    </cofactor>
</comment>
<dbReference type="Pfam" id="PF01812">
    <property type="entry name" value="5-FTHF_cyc-lig"/>
    <property type="match status" value="1"/>
</dbReference>
<proteinExistence type="inferred from homology"/>
<dbReference type="KEGG" id="achi:CDG60_12660"/>
<comment type="similarity">
    <text evidence="1 5">Belongs to the 5-formyltetrahydrofolate cyclo-ligase family.</text>
</comment>
<reference evidence="7" key="1">
    <citation type="submission" date="2018-09" db="EMBL/GenBank/DDBJ databases">
        <title>The complete genome of Acinetobacter sp. strain WCHAc010005.</title>
        <authorList>
            <person name="Hu Y."/>
            <person name="Long H."/>
            <person name="Feng Y."/>
            <person name="Zong Z."/>
        </authorList>
    </citation>
    <scope>NUCLEOTIDE SEQUENCE [LARGE SCALE GENOMIC DNA]</scope>
    <source>
        <strain evidence="7">WCHAc010005</strain>
    </source>
</reference>
<keyword evidence="3 4" id="KW-0067">ATP-binding</keyword>
<dbReference type="GO" id="GO:0005524">
    <property type="term" value="F:ATP binding"/>
    <property type="evidence" value="ECO:0007669"/>
    <property type="project" value="UniProtKB-KW"/>
</dbReference>
<dbReference type="NCBIfam" id="TIGR02727">
    <property type="entry name" value="MTHFS_bact"/>
    <property type="match status" value="1"/>
</dbReference>
<dbReference type="SUPFAM" id="SSF100950">
    <property type="entry name" value="NagB/RpiA/CoA transferase-like"/>
    <property type="match status" value="1"/>
</dbReference>
<dbReference type="PANTHER" id="PTHR23407:SF1">
    <property type="entry name" value="5-FORMYLTETRAHYDROFOLATE CYCLO-LIGASE"/>
    <property type="match status" value="1"/>
</dbReference>
<evidence type="ECO:0000256" key="1">
    <source>
        <dbReference type="ARBA" id="ARBA00010638"/>
    </source>
</evidence>
<organism evidence="6 7">
    <name type="scientific">Acinetobacter chinensis</name>
    <dbReference type="NCBI Taxonomy" id="2004650"/>
    <lineage>
        <taxon>Bacteria</taxon>
        <taxon>Pseudomonadati</taxon>
        <taxon>Pseudomonadota</taxon>
        <taxon>Gammaproteobacteria</taxon>
        <taxon>Moraxellales</taxon>
        <taxon>Moraxellaceae</taxon>
        <taxon>Acinetobacter</taxon>
    </lineage>
</organism>
<dbReference type="EC" id="6.3.3.2" evidence="5"/>
<keyword evidence="5" id="KW-0479">Metal-binding</keyword>
<dbReference type="InterPro" id="IPR037171">
    <property type="entry name" value="NagB/RpiA_transferase-like"/>
</dbReference>
<keyword evidence="2 4" id="KW-0547">Nucleotide-binding</keyword>
<feature type="binding site" evidence="4">
    <location>
        <position position="55"/>
    </location>
    <ligand>
        <name>substrate</name>
    </ligand>
</feature>
<comment type="catalytic activity">
    <reaction evidence="5">
        <text>(6S)-5-formyl-5,6,7,8-tetrahydrofolate + ATP = (6R)-5,10-methenyltetrahydrofolate + ADP + phosphate</text>
        <dbReference type="Rhea" id="RHEA:10488"/>
        <dbReference type="ChEBI" id="CHEBI:30616"/>
        <dbReference type="ChEBI" id="CHEBI:43474"/>
        <dbReference type="ChEBI" id="CHEBI:57455"/>
        <dbReference type="ChEBI" id="CHEBI:57457"/>
        <dbReference type="ChEBI" id="CHEBI:456216"/>
        <dbReference type="EC" id="6.3.3.2"/>
    </reaction>
</comment>
<sequence>MQNHADFDFKSLRSQMRKQRKALTVFQQRQAQQQVLTRLHSIPEFRSAHKVGIYLDAFGEIYTQLIIQSCFQQNKQVYLPMICNMNQQLVWVRISSGQYRNKRFNSHPLGMLEPAATRGKHVSTLDCLIMPLLVCDMQGARVGMGGGFYDRTLASAPQRPFRLGLAHDFQQIKQIIPRQPWDQPLNALLTPSHFQRFKP</sequence>
<dbReference type="RefSeq" id="WP_087511824.1">
    <property type="nucleotide sequence ID" value="NZ_CP032134.1"/>
</dbReference>
<dbReference type="InterPro" id="IPR024185">
    <property type="entry name" value="FTHF_cligase-like_sf"/>
</dbReference>
<dbReference type="AlphaFoldDB" id="A0A3B7LWS7"/>
<dbReference type="PANTHER" id="PTHR23407">
    <property type="entry name" value="ATPASE INHIBITOR/5-FORMYLTETRAHYDROFOLATE CYCLO-LIGASE"/>
    <property type="match status" value="1"/>
</dbReference>
<protein>
    <recommendedName>
        <fullName evidence="5">5-formyltetrahydrofolate cyclo-ligase</fullName>
        <ecNumber evidence="5">6.3.3.2</ecNumber>
    </recommendedName>
</protein>
<name>A0A3B7LWS7_9GAMM</name>
<gene>
    <name evidence="6" type="ORF">CDG60_12660</name>
</gene>
<dbReference type="InterPro" id="IPR002698">
    <property type="entry name" value="FTHF_cligase"/>
</dbReference>
<dbReference type="EMBL" id="CP032134">
    <property type="protein sequence ID" value="AXY57340.1"/>
    <property type="molecule type" value="Genomic_DNA"/>
</dbReference>
<dbReference type="Proteomes" id="UP000263753">
    <property type="component" value="Chromosome"/>
</dbReference>
<evidence type="ECO:0000313" key="7">
    <source>
        <dbReference type="Proteomes" id="UP000263753"/>
    </source>
</evidence>
<dbReference type="GO" id="GO:0030272">
    <property type="term" value="F:5-formyltetrahydrofolate cyclo-ligase activity"/>
    <property type="evidence" value="ECO:0007669"/>
    <property type="project" value="UniProtKB-EC"/>
</dbReference>
<feature type="binding site" evidence="4">
    <location>
        <position position="60"/>
    </location>
    <ligand>
        <name>substrate</name>
    </ligand>
</feature>
<keyword evidence="5" id="KW-0460">Magnesium</keyword>
<evidence type="ECO:0000256" key="2">
    <source>
        <dbReference type="ARBA" id="ARBA00022741"/>
    </source>
</evidence>
<evidence type="ECO:0000256" key="3">
    <source>
        <dbReference type="ARBA" id="ARBA00022840"/>
    </source>
</evidence>
<dbReference type="GO" id="GO:0009396">
    <property type="term" value="P:folic acid-containing compound biosynthetic process"/>
    <property type="evidence" value="ECO:0007669"/>
    <property type="project" value="TreeGrafter"/>
</dbReference>
<dbReference type="GO" id="GO:0035999">
    <property type="term" value="P:tetrahydrofolate interconversion"/>
    <property type="evidence" value="ECO:0007669"/>
    <property type="project" value="TreeGrafter"/>
</dbReference>
<evidence type="ECO:0000313" key="6">
    <source>
        <dbReference type="EMBL" id="AXY57340.1"/>
    </source>
</evidence>
<evidence type="ECO:0000256" key="4">
    <source>
        <dbReference type="PIRSR" id="PIRSR006806-1"/>
    </source>
</evidence>
<dbReference type="GO" id="GO:0046872">
    <property type="term" value="F:metal ion binding"/>
    <property type="evidence" value="ECO:0007669"/>
    <property type="project" value="UniProtKB-KW"/>
</dbReference>
<evidence type="ECO:0000256" key="5">
    <source>
        <dbReference type="RuleBase" id="RU361279"/>
    </source>
</evidence>
<feature type="binding site" evidence="4">
    <location>
        <begin position="141"/>
        <end position="149"/>
    </location>
    <ligand>
        <name>ATP</name>
        <dbReference type="ChEBI" id="CHEBI:30616"/>
    </ligand>
</feature>
<accession>A0A3B7LWS7</accession>
<dbReference type="Gene3D" id="3.40.50.10420">
    <property type="entry name" value="NagB/RpiA/CoA transferase-like"/>
    <property type="match status" value="1"/>
</dbReference>
<keyword evidence="6" id="KW-0436">Ligase</keyword>
<dbReference type="PIRSF" id="PIRSF006806">
    <property type="entry name" value="FTHF_cligase"/>
    <property type="match status" value="1"/>
</dbReference>